<keyword evidence="3" id="KW-1185">Reference proteome</keyword>
<reference evidence="2 3" key="1">
    <citation type="submission" date="2022-02" db="EMBL/GenBank/DDBJ databases">
        <title>Shinella B3.7 sp. nov., isolated from Sediment (Zhairuo Island).</title>
        <authorList>
            <person name="Chen G."/>
        </authorList>
    </citation>
    <scope>NUCLEOTIDE SEQUENCE [LARGE SCALE GENOMIC DNA]</scope>
    <source>
        <strain evidence="2 3">B3.7</strain>
        <plasmid evidence="2">unnamed</plasmid>
    </source>
</reference>
<gene>
    <name evidence="2" type="ORF">MKI86_22175</name>
</gene>
<comment type="caution">
    <text evidence="2">The sequence shown here is derived from an EMBL/GenBank/DDBJ whole genome shotgun (WGS) entry which is preliminary data.</text>
</comment>
<evidence type="ECO:0000256" key="1">
    <source>
        <dbReference type="SAM" id="SignalP"/>
    </source>
</evidence>
<dbReference type="Proteomes" id="UP001201844">
    <property type="component" value="Unassembled WGS sequence"/>
</dbReference>
<geneLocation type="plasmid" evidence="2">
    <name>unnamed</name>
</geneLocation>
<feature type="signal peptide" evidence="1">
    <location>
        <begin position="1"/>
        <end position="23"/>
    </location>
</feature>
<name>A0ABT0CTB5_9HYPH</name>
<evidence type="ECO:0000313" key="2">
    <source>
        <dbReference type="EMBL" id="MCJ8151848.1"/>
    </source>
</evidence>
<dbReference type="EMBL" id="JAKVIN010000011">
    <property type="protein sequence ID" value="MCJ8151848.1"/>
    <property type="molecule type" value="Genomic_DNA"/>
</dbReference>
<accession>A0ABT0CTB5</accession>
<protein>
    <submittedName>
        <fullName evidence="2">Uncharacterized protein</fullName>
    </submittedName>
</protein>
<evidence type="ECO:0000313" key="3">
    <source>
        <dbReference type="Proteomes" id="UP001201844"/>
    </source>
</evidence>
<keyword evidence="2" id="KW-0614">Plasmid</keyword>
<sequence>MPKYPRMVILATALLMLPVASQAQSEGGLTERRAMAAYSKDVWPSLEKQIQDAAGFPVAVSLDANSLAIKGYADSYALDDYLRKPIIDPIIKAFSAISSDAMGKDALQANLKSVIISYDEATAPVSNYEDGITFADGTLRVNWKPYTNVDDIDARVAALTKVLENNL</sequence>
<keyword evidence="1" id="KW-0732">Signal</keyword>
<dbReference type="RefSeq" id="WP_241605408.1">
    <property type="nucleotide sequence ID" value="NZ_JAKVIN010000011.1"/>
</dbReference>
<organism evidence="2 3">
    <name type="scientific">Shinella sedimenti</name>
    <dbReference type="NCBI Taxonomy" id="2919913"/>
    <lineage>
        <taxon>Bacteria</taxon>
        <taxon>Pseudomonadati</taxon>
        <taxon>Pseudomonadota</taxon>
        <taxon>Alphaproteobacteria</taxon>
        <taxon>Hyphomicrobiales</taxon>
        <taxon>Rhizobiaceae</taxon>
        <taxon>Shinella</taxon>
    </lineage>
</organism>
<proteinExistence type="predicted"/>
<feature type="chain" id="PRO_5046387934" evidence="1">
    <location>
        <begin position="24"/>
        <end position="167"/>
    </location>
</feature>